<dbReference type="KEGG" id="smo:SELMODRAFT_422213"/>
<dbReference type="InParanoid" id="D8SHR1"/>
<sequence length="376" mass="41663">MPTSSFLSRKKDARLPRPCPVILDSGFVTDDESECCVGGAASHSPPQPQTSTSFQVEVRPGLLPAPIRPDDSLGPDDPVIAPYADFVHFTQCPEVPRKLAGRDEIRSQSWPLPAPEEMSSKTQQVSLKSSSIPAVFFAKRHRFTIFNYGDLLETSGDCNSCTVAVAAGDREDEEIARFTELSSKVDYCIRVKNSYQFSNEIGTDPEGVFRDCKPRICAVCSVKTKASLLPDLRHKYRFTFFHTIHVYSPTGAEVESKVVLDEKSKIEPVSIMKICPTGRKMEKLKPEIVTLLQVTHFVRVETSVNTDISPSMMPRPLAPEFREPKLIIIDEDVHGKAPPGPPPEPEPETEPKAVQPPERPSRSEPAGDQEEEHAAE</sequence>
<evidence type="ECO:0000256" key="1">
    <source>
        <dbReference type="SAM" id="MobiDB-lite"/>
    </source>
</evidence>
<evidence type="ECO:0000313" key="2">
    <source>
        <dbReference type="EMBL" id="EFJ16041.1"/>
    </source>
</evidence>
<feature type="compositionally biased region" description="Acidic residues" evidence="1">
    <location>
        <begin position="367"/>
        <end position="376"/>
    </location>
</feature>
<dbReference type="EMBL" id="GL377620">
    <property type="protein sequence ID" value="EFJ16041.1"/>
    <property type="molecule type" value="Genomic_DNA"/>
</dbReference>
<gene>
    <name evidence="2" type="ORF">SELMODRAFT_422213</name>
</gene>
<organism evidence="3">
    <name type="scientific">Selaginella moellendorffii</name>
    <name type="common">Spikemoss</name>
    <dbReference type="NCBI Taxonomy" id="88036"/>
    <lineage>
        <taxon>Eukaryota</taxon>
        <taxon>Viridiplantae</taxon>
        <taxon>Streptophyta</taxon>
        <taxon>Embryophyta</taxon>
        <taxon>Tracheophyta</taxon>
        <taxon>Lycopodiopsida</taxon>
        <taxon>Selaginellales</taxon>
        <taxon>Selaginellaceae</taxon>
        <taxon>Selaginella</taxon>
    </lineage>
</organism>
<dbReference type="Proteomes" id="UP000001514">
    <property type="component" value="Unassembled WGS sequence"/>
</dbReference>
<dbReference type="HOGENOM" id="CLU_759516_0_0_1"/>
<protein>
    <submittedName>
        <fullName evidence="2">Uncharacterized protein</fullName>
    </submittedName>
</protein>
<name>D8SHR1_SELML</name>
<keyword evidence="3" id="KW-1185">Reference proteome</keyword>
<reference evidence="2 3" key="1">
    <citation type="journal article" date="2011" name="Science">
        <title>The Selaginella genome identifies genetic changes associated with the evolution of vascular plants.</title>
        <authorList>
            <person name="Banks J.A."/>
            <person name="Nishiyama T."/>
            <person name="Hasebe M."/>
            <person name="Bowman J.L."/>
            <person name="Gribskov M."/>
            <person name="dePamphilis C."/>
            <person name="Albert V.A."/>
            <person name="Aono N."/>
            <person name="Aoyama T."/>
            <person name="Ambrose B.A."/>
            <person name="Ashton N.W."/>
            <person name="Axtell M.J."/>
            <person name="Barker E."/>
            <person name="Barker M.S."/>
            <person name="Bennetzen J.L."/>
            <person name="Bonawitz N.D."/>
            <person name="Chapple C."/>
            <person name="Cheng C."/>
            <person name="Correa L.G."/>
            <person name="Dacre M."/>
            <person name="DeBarry J."/>
            <person name="Dreyer I."/>
            <person name="Elias M."/>
            <person name="Engstrom E.M."/>
            <person name="Estelle M."/>
            <person name="Feng L."/>
            <person name="Finet C."/>
            <person name="Floyd S.K."/>
            <person name="Frommer W.B."/>
            <person name="Fujita T."/>
            <person name="Gramzow L."/>
            <person name="Gutensohn M."/>
            <person name="Harholt J."/>
            <person name="Hattori M."/>
            <person name="Heyl A."/>
            <person name="Hirai T."/>
            <person name="Hiwatashi Y."/>
            <person name="Ishikawa M."/>
            <person name="Iwata M."/>
            <person name="Karol K.G."/>
            <person name="Koehler B."/>
            <person name="Kolukisaoglu U."/>
            <person name="Kubo M."/>
            <person name="Kurata T."/>
            <person name="Lalonde S."/>
            <person name="Li K."/>
            <person name="Li Y."/>
            <person name="Litt A."/>
            <person name="Lyons E."/>
            <person name="Manning G."/>
            <person name="Maruyama T."/>
            <person name="Michael T.P."/>
            <person name="Mikami K."/>
            <person name="Miyazaki S."/>
            <person name="Morinaga S."/>
            <person name="Murata T."/>
            <person name="Mueller-Roeber B."/>
            <person name="Nelson D.R."/>
            <person name="Obara M."/>
            <person name="Oguri Y."/>
            <person name="Olmstead R.G."/>
            <person name="Onodera N."/>
            <person name="Petersen B.L."/>
            <person name="Pils B."/>
            <person name="Prigge M."/>
            <person name="Rensing S.A."/>
            <person name="Riano-Pachon D.M."/>
            <person name="Roberts A.W."/>
            <person name="Sato Y."/>
            <person name="Scheller H.V."/>
            <person name="Schulz B."/>
            <person name="Schulz C."/>
            <person name="Shakirov E.V."/>
            <person name="Shibagaki N."/>
            <person name="Shinohara N."/>
            <person name="Shippen D.E."/>
            <person name="Soerensen I."/>
            <person name="Sotooka R."/>
            <person name="Sugimoto N."/>
            <person name="Sugita M."/>
            <person name="Sumikawa N."/>
            <person name="Tanurdzic M."/>
            <person name="Theissen G."/>
            <person name="Ulvskov P."/>
            <person name="Wakazuki S."/>
            <person name="Weng J.K."/>
            <person name="Willats W.W."/>
            <person name="Wipf D."/>
            <person name="Wolf P.G."/>
            <person name="Yang L."/>
            <person name="Zimmer A.D."/>
            <person name="Zhu Q."/>
            <person name="Mitros T."/>
            <person name="Hellsten U."/>
            <person name="Loque D."/>
            <person name="Otillar R."/>
            <person name="Salamov A."/>
            <person name="Schmutz J."/>
            <person name="Shapiro H."/>
            <person name="Lindquist E."/>
            <person name="Lucas S."/>
            <person name="Rokhsar D."/>
            <person name="Grigoriev I.V."/>
        </authorList>
    </citation>
    <scope>NUCLEOTIDE SEQUENCE [LARGE SCALE GENOMIC DNA]</scope>
</reference>
<dbReference type="Gramene" id="EFJ16041">
    <property type="protein sequence ID" value="EFJ16041"/>
    <property type="gene ID" value="SELMODRAFT_422213"/>
</dbReference>
<proteinExistence type="predicted"/>
<dbReference type="AlphaFoldDB" id="D8SHR1"/>
<feature type="region of interest" description="Disordered" evidence="1">
    <location>
        <begin position="329"/>
        <end position="376"/>
    </location>
</feature>
<evidence type="ECO:0000313" key="3">
    <source>
        <dbReference type="Proteomes" id="UP000001514"/>
    </source>
</evidence>
<accession>D8SHR1</accession>